<name>A0A8T2TJG7_CERRI</name>
<sequence>MHLHLESCAIAQFRLAAYFLHLRTDNLHAMNSICFGTTVVHSELHFISITVQPQLHIQHTIPLPPLDSRHDDHLLQLFIALLQVSLPLSTAGIMPPFSAITAILVCLSLVALLISEIFATNSQFLRYIATRNINDAAQRRWPAHSRMCGVFHYISALVCLLQLLIAVIFMIVNAHRSRFEGS</sequence>
<feature type="transmembrane region" description="Helical" evidence="1">
    <location>
        <begin position="99"/>
        <end position="119"/>
    </location>
</feature>
<comment type="caution">
    <text evidence="2">The sequence shown here is derived from an EMBL/GenBank/DDBJ whole genome shotgun (WGS) entry which is preliminary data.</text>
</comment>
<dbReference type="EMBL" id="CM035418">
    <property type="protein sequence ID" value="KAH7421524.1"/>
    <property type="molecule type" value="Genomic_DNA"/>
</dbReference>
<dbReference type="Proteomes" id="UP000825935">
    <property type="component" value="Chromosome 13"/>
</dbReference>
<feature type="transmembrane region" description="Helical" evidence="1">
    <location>
        <begin position="150"/>
        <end position="172"/>
    </location>
</feature>
<reference evidence="2" key="1">
    <citation type="submission" date="2021-08" db="EMBL/GenBank/DDBJ databases">
        <title>WGS assembly of Ceratopteris richardii.</title>
        <authorList>
            <person name="Marchant D.B."/>
            <person name="Chen G."/>
            <person name="Jenkins J."/>
            <person name="Shu S."/>
            <person name="Leebens-Mack J."/>
            <person name="Grimwood J."/>
            <person name="Schmutz J."/>
            <person name="Soltis P."/>
            <person name="Soltis D."/>
            <person name="Chen Z.-H."/>
        </authorList>
    </citation>
    <scope>NUCLEOTIDE SEQUENCE</scope>
    <source>
        <strain evidence="2">Whitten #5841</strain>
        <tissue evidence="2">Leaf</tissue>
    </source>
</reference>
<keyword evidence="1" id="KW-1133">Transmembrane helix</keyword>
<accession>A0A8T2TJG7</accession>
<gene>
    <name evidence="2" type="ORF">KP509_13G062000</name>
</gene>
<keyword evidence="1" id="KW-0812">Transmembrane</keyword>
<keyword evidence="1" id="KW-0472">Membrane</keyword>
<proteinExistence type="predicted"/>
<dbReference type="AlphaFoldDB" id="A0A8T2TJG7"/>
<evidence type="ECO:0000313" key="3">
    <source>
        <dbReference type="Proteomes" id="UP000825935"/>
    </source>
</evidence>
<organism evidence="2 3">
    <name type="scientific">Ceratopteris richardii</name>
    <name type="common">Triangle waterfern</name>
    <dbReference type="NCBI Taxonomy" id="49495"/>
    <lineage>
        <taxon>Eukaryota</taxon>
        <taxon>Viridiplantae</taxon>
        <taxon>Streptophyta</taxon>
        <taxon>Embryophyta</taxon>
        <taxon>Tracheophyta</taxon>
        <taxon>Polypodiopsida</taxon>
        <taxon>Polypodiidae</taxon>
        <taxon>Polypodiales</taxon>
        <taxon>Pteridineae</taxon>
        <taxon>Pteridaceae</taxon>
        <taxon>Parkerioideae</taxon>
        <taxon>Ceratopteris</taxon>
    </lineage>
</organism>
<evidence type="ECO:0000313" key="2">
    <source>
        <dbReference type="EMBL" id="KAH7421524.1"/>
    </source>
</evidence>
<keyword evidence="3" id="KW-1185">Reference proteome</keyword>
<protein>
    <submittedName>
        <fullName evidence="2">Uncharacterized protein</fullName>
    </submittedName>
</protein>
<evidence type="ECO:0000256" key="1">
    <source>
        <dbReference type="SAM" id="Phobius"/>
    </source>
</evidence>